<evidence type="ECO:0000256" key="1">
    <source>
        <dbReference type="ARBA" id="ARBA00022500"/>
    </source>
</evidence>
<dbReference type="Proteomes" id="UP000317421">
    <property type="component" value="Unassembled WGS sequence"/>
</dbReference>
<accession>A0A5C6AFQ3</accession>
<dbReference type="RefSeq" id="WP_146444912.1">
    <property type="nucleotide sequence ID" value="NZ_SJPR01000002.1"/>
</dbReference>
<keyword evidence="4" id="KW-1185">Reference proteome</keyword>
<name>A0A5C6AFQ3_9BACT</name>
<dbReference type="PANTHER" id="PTHR39452">
    <property type="entry name" value="CHEY-P PHOSPHATASE CHEX"/>
    <property type="match status" value="1"/>
</dbReference>
<dbReference type="SUPFAM" id="SSF103039">
    <property type="entry name" value="CheC-like"/>
    <property type="match status" value="1"/>
</dbReference>
<gene>
    <name evidence="3" type="ORF">Pla108_21800</name>
</gene>
<evidence type="ECO:0000313" key="3">
    <source>
        <dbReference type="EMBL" id="TWT98025.1"/>
    </source>
</evidence>
<dbReference type="EMBL" id="SJPR01000002">
    <property type="protein sequence ID" value="TWT98025.1"/>
    <property type="molecule type" value="Genomic_DNA"/>
</dbReference>
<dbReference type="GO" id="GO:0006935">
    <property type="term" value="P:chemotaxis"/>
    <property type="evidence" value="ECO:0007669"/>
    <property type="project" value="UniProtKB-KW"/>
</dbReference>
<protein>
    <recommendedName>
        <fullName evidence="2">Chemotaxis phosphatase CheX-like domain-containing protein</fullName>
    </recommendedName>
</protein>
<dbReference type="InterPro" id="IPR028976">
    <property type="entry name" value="CheC-like_sf"/>
</dbReference>
<evidence type="ECO:0000259" key="2">
    <source>
        <dbReference type="Pfam" id="PF13690"/>
    </source>
</evidence>
<comment type="caution">
    <text evidence="3">The sequence shown here is derived from an EMBL/GenBank/DDBJ whole genome shotgun (WGS) entry which is preliminary data.</text>
</comment>
<evidence type="ECO:0000313" key="4">
    <source>
        <dbReference type="Proteomes" id="UP000317421"/>
    </source>
</evidence>
<sequence length="178" mass="18607">MSVATLDQPAAEVLPIDFNRELFNAVVDSVPKALAMCGGKAKCVGISRMPTKQHGEVTGLIGAHGKVSGFLAVNMSRKLGLHLVGGLLGETYPDLTPQVVDGAGEVTNIIAGGVKSALSRGEWAFSHITVPSVIVGDGYQVAFASGIELLDVCFEVENPDAIVTSDRLLHVTLSILKL</sequence>
<dbReference type="Gene3D" id="3.40.1550.10">
    <property type="entry name" value="CheC-like"/>
    <property type="match status" value="1"/>
</dbReference>
<organism evidence="3 4">
    <name type="scientific">Botrimarina colliarenosi</name>
    <dbReference type="NCBI Taxonomy" id="2528001"/>
    <lineage>
        <taxon>Bacteria</taxon>
        <taxon>Pseudomonadati</taxon>
        <taxon>Planctomycetota</taxon>
        <taxon>Planctomycetia</taxon>
        <taxon>Pirellulales</taxon>
        <taxon>Lacipirellulaceae</taxon>
        <taxon>Botrimarina</taxon>
    </lineage>
</organism>
<proteinExistence type="predicted"/>
<dbReference type="PANTHER" id="PTHR39452:SF1">
    <property type="entry name" value="CHEY-P PHOSPHATASE CHEX"/>
    <property type="match status" value="1"/>
</dbReference>
<dbReference type="InterPro" id="IPR028051">
    <property type="entry name" value="CheX-like_dom"/>
</dbReference>
<dbReference type="InterPro" id="IPR038756">
    <property type="entry name" value="CheX-like"/>
</dbReference>
<reference evidence="3 4" key="1">
    <citation type="submission" date="2019-02" db="EMBL/GenBank/DDBJ databases">
        <title>Deep-cultivation of Planctomycetes and their phenomic and genomic characterization uncovers novel biology.</title>
        <authorList>
            <person name="Wiegand S."/>
            <person name="Jogler M."/>
            <person name="Boedeker C."/>
            <person name="Pinto D."/>
            <person name="Vollmers J."/>
            <person name="Rivas-Marin E."/>
            <person name="Kohn T."/>
            <person name="Peeters S.H."/>
            <person name="Heuer A."/>
            <person name="Rast P."/>
            <person name="Oberbeckmann S."/>
            <person name="Bunk B."/>
            <person name="Jeske O."/>
            <person name="Meyerdierks A."/>
            <person name="Storesund J.E."/>
            <person name="Kallscheuer N."/>
            <person name="Luecker S."/>
            <person name="Lage O.M."/>
            <person name="Pohl T."/>
            <person name="Merkel B.J."/>
            <person name="Hornburger P."/>
            <person name="Mueller R.-W."/>
            <person name="Bruemmer F."/>
            <person name="Labrenz M."/>
            <person name="Spormann A.M."/>
            <person name="Op Den Camp H."/>
            <person name="Overmann J."/>
            <person name="Amann R."/>
            <person name="Jetten M.S.M."/>
            <person name="Mascher T."/>
            <person name="Medema M.H."/>
            <person name="Devos D.P."/>
            <person name="Kaster A.-K."/>
            <person name="Ovreas L."/>
            <person name="Rohde M."/>
            <person name="Galperin M.Y."/>
            <person name="Jogler C."/>
        </authorList>
    </citation>
    <scope>NUCLEOTIDE SEQUENCE [LARGE SCALE GENOMIC DNA]</scope>
    <source>
        <strain evidence="3 4">Pla108</strain>
    </source>
</reference>
<keyword evidence="1" id="KW-0145">Chemotaxis</keyword>
<dbReference type="OrthoDB" id="275040at2"/>
<feature type="domain" description="Chemotaxis phosphatase CheX-like" evidence="2">
    <location>
        <begin position="57"/>
        <end position="149"/>
    </location>
</feature>
<dbReference type="Pfam" id="PF13690">
    <property type="entry name" value="CheX"/>
    <property type="match status" value="1"/>
</dbReference>
<dbReference type="AlphaFoldDB" id="A0A5C6AFQ3"/>